<dbReference type="InterPro" id="IPR001107">
    <property type="entry name" value="Band_7"/>
</dbReference>
<dbReference type="EMBL" id="LCPO01000001">
    <property type="protein sequence ID" value="KKU99372.1"/>
    <property type="molecule type" value="Genomic_DNA"/>
</dbReference>
<protein>
    <recommendedName>
        <fullName evidence="2">Band 7 domain-containing protein</fullName>
    </recommendedName>
</protein>
<dbReference type="Proteomes" id="UP000034600">
    <property type="component" value="Unassembled WGS sequence"/>
</dbReference>
<evidence type="ECO:0000313" key="4">
    <source>
        <dbReference type="Proteomes" id="UP000034600"/>
    </source>
</evidence>
<keyword evidence="1" id="KW-1133">Transmembrane helix</keyword>
<keyword evidence="1" id="KW-0472">Membrane</keyword>
<accession>A0A0G1UYZ9</accession>
<dbReference type="InterPro" id="IPR036013">
    <property type="entry name" value="Band_7/SPFH_dom_sf"/>
</dbReference>
<feature type="transmembrane region" description="Helical" evidence="1">
    <location>
        <begin position="6"/>
        <end position="38"/>
    </location>
</feature>
<dbReference type="AlphaFoldDB" id="A0A0G1UYZ9"/>
<evidence type="ECO:0000259" key="2">
    <source>
        <dbReference type="Pfam" id="PF01145"/>
    </source>
</evidence>
<evidence type="ECO:0000313" key="3">
    <source>
        <dbReference type="EMBL" id="KKU99372.1"/>
    </source>
</evidence>
<evidence type="ECO:0000256" key="1">
    <source>
        <dbReference type="SAM" id="Phobius"/>
    </source>
</evidence>
<gene>
    <name evidence="3" type="ORF">UY32_C0001G0007</name>
</gene>
<proteinExistence type="predicted"/>
<name>A0A0G1UYZ9_9BACT</name>
<sequence>MAVSLIGAGISLVVLGTIAPFFLVLVPEVTGLVVLNYFTGKLRAIRPGLRPRWPWEVVRKDNYFSLELVTREVLEETYAAKDGPQMKVKWSIQYRPDEGKLTSYIAVDATTIEKGFRDVISSALSAEIANMDAEPARRGIKAIEQAVLRALEKEPMRSHGMDASTKEKLEGEYGVNFVLFKIADIDFSDDYQQARAGQARMRVITEAASKVSTGPDGKPTKDAINAVLVEQGKAKKNIFEVEGLTEVAGAIARAFRGGN</sequence>
<comment type="caution">
    <text evidence="3">The sequence shown here is derived from an EMBL/GenBank/DDBJ whole genome shotgun (WGS) entry which is preliminary data.</text>
</comment>
<keyword evidence="1" id="KW-0812">Transmembrane</keyword>
<dbReference type="Pfam" id="PF01145">
    <property type="entry name" value="Band_7"/>
    <property type="match status" value="1"/>
</dbReference>
<organism evidence="3 4">
    <name type="scientific">Candidatus Jorgensenbacteria bacterium GW2011_GWC1_48_8</name>
    <dbReference type="NCBI Taxonomy" id="1618666"/>
    <lineage>
        <taxon>Bacteria</taxon>
        <taxon>Candidatus Joergenseniibacteriota</taxon>
    </lineage>
</organism>
<dbReference type="Gene3D" id="3.30.479.30">
    <property type="entry name" value="Band 7 domain"/>
    <property type="match status" value="1"/>
</dbReference>
<feature type="domain" description="Band 7" evidence="2">
    <location>
        <begin position="32"/>
        <end position="209"/>
    </location>
</feature>
<reference evidence="3 4" key="1">
    <citation type="journal article" date="2015" name="Nature">
        <title>rRNA introns, odd ribosomes, and small enigmatic genomes across a large radiation of phyla.</title>
        <authorList>
            <person name="Brown C.T."/>
            <person name="Hug L.A."/>
            <person name="Thomas B.C."/>
            <person name="Sharon I."/>
            <person name="Castelle C.J."/>
            <person name="Singh A."/>
            <person name="Wilkins M.J."/>
            <person name="Williams K.H."/>
            <person name="Banfield J.F."/>
        </authorList>
    </citation>
    <scope>NUCLEOTIDE SEQUENCE [LARGE SCALE GENOMIC DNA]</scope>
</reference>
<dbReference type="SUPFAM" id="SSF117892">
    <property type="entry name" value="Band 7/SPFH domain"/>
    <property type="match status" value="1"/>
</dbReference>